<evidence type="ECO:0000313" key="1">
    <source>
        <dbReference type="EMBL" id="CAA9998660.1"/>
    </source>
</evidence>
<dbReference type="EMBL" id="CADCXU010007297">
    <property type="protein sequence ID" value="CAA9998660.1"/>
    <property type="molecule type" value="Genomic_DNA"/>
</dbReference>
<name>A0A6H5G7B2_9HEMI</name>
<proteinExistence type="predicted"/>
<evidence type="ECO:0000313" key="2">
    <source>
        <dbReference type="Proteomes" id="UP000479000"/>
    </source>
</evidence>
<organism evidence="1 2">
    <name type="scientific">Nesidiocoris tenuis</name>
    <dbReference type="NCBI Taxonomy" id="355587"/>
    <lineage>
        <taxon>Eukaryota</taxon>
        <taxon>Metazoa</taxon>
        <taxon>Ecdysozoa</taxon>
        <taxon>Arthropoda</taxon>
        <taxon>Hexapoda</taxon>
        <taxon>Insecta</taxon>
        <taxon>Pterygota</taxon>
        <taxon>Neoptera</taxon>
        <taxon>Paraneoptera</taxon>
        <taxon>Hemiptera</taxon>
        <taxon>Heteroptera</taxon>
        <taxon>Panheteroptera</taxon>
        <taxon>Cimicomorpha</taxon>
        <taxon>Miridae</taxon>
        <taxon>Dicyphina</taxon>
        <taxon>Nesidiocoris</taxon>
    </lineage>
</organism>
<protein>
    <submittedName>
        <fullName evidence="1">Uncharacterized protein</fullName>
    </submittedName>
</protein>
<dbReference type="AlphaFoldDB" id="A0A6H5G7B2"/>
<reference evidence="1 2" key="1">
    <citation type="submission" date="2020-02" db="EMBL/GenBank/DDBJ databases">
        <authorList>
            <person name="Ferguson B K."/>
        </authorList>
    </citation>
    <scope>NUCLEOTIDE SEQUENCE [LARGE SCALE GENOMIC DNA]</scope>
</reference>
<dbReference type="Proteomes" id="UP000479000">
    <property type="component" value="Unassembled WGS sequence"/>
</dbReference>
<gene>
    <name evidence="1" type="ORF">NTEN_LOCUS4943</name>
</gene>
<sequence>MPSRWDASTRPLFVRTVWVSGARHAILTPDDPAKDFIRCPTTSARRRRRETRSAPAKCEEADVQLCLTNASFDLERNYDNDDNDDSFSDRVIQWLESSGKIGRPPTPFEGALWERPKPVDDLNVPAEPVKLTAKRLDLQLTCSGMGTSRGSHCLASTLHLTSTPPFENNHVTFKAQTSTSLPKTINPTTARPQLHIFMPEIVSRFDSSTLPNDLINSSGDLTCTIRGS</sequence>
<dbReference type="OrthoDB" id="6735508at2759"/>
<accession>A0A6H5G7B2</accession>
<keyword evidence="2" id="KW-1185">Reference proteome</keyword>